<name>A0A8X6XS15_9ARAC</name>
<keyword evidence="1 2" id="KW-0175">Coiled coil</keyword>
<feature type="compositionally biased region" description="Polar residues" evidence="3">
    <location>
        <begin position="661"/>
        <end position="680"/>
    </location>
</feature>
<accession>A0A8X6XS15</accession>
<evidence type="ECO:0000313" key="4">
    <source>
        <dbReference type="EMBL" id="GFY58449.1"/>
    </source>
</evidence>
<dbReference type="InterPro" id="IPR018791">
    <property type="entry name" value="UV_resistance/autophagy_Atg14"/>
</dbReference>
<keyword evidence="5" id="KW-1185">Reference proteome</keyword>
<dbReference type="CDD" id="cd00030">
    <property type="entry name" value="C2"/>
    <property type="match status" value="1"/>
</dbReference>
<dbReference type="AlphaFoldDB" id="A0A8X6XS15"/>
<dbReference type="GO" id="GO:0032991">
    <property type="term" value="C:protein-containing complex"/>
    <property type="evidence" value="ECO:0007669"/>
    <property type="project" value="UniProtKB-ARBA"/>
</dbReference>
<feature type="compositionally biased region" description="Basic and acidic residues" evidence="3">
    <location>
        <begin position="596"/>
        <end position="605"/>
    </location>
</feature>
<dbReference type="GO" id="GO:0000323">
    <property type="term" value="C:lytic vacuole"/>
    <property type="evidence" value="ECO:0007669"/>
    <property type="project" value="TreeGrafter"/>
</dbReference>
<dbReference type="Pfam" id="PF10186">
    <property type="entry name" value="ATG14"/>
    <property type="match status" value="1"/>
</dbReference>
<dbReference type="PANTHER" id="PTHR15157:SF5">
    <property type="entry name" value="UV RADIATION RESISTANCE-ASSOCIATED GENE PROTEIN"/>
    <property type="match status" value="1"/>
</dbReference>
<dbReference type="OrthoDB" id="72772at2759"/>
<feature type="compositionally biased region" description="Basic and acidic residues" evidence="3">
    <location>
        <begin position="630"/>
        <end position="650"/>
    </location>
</feature>
<dbReference type="Proteomes" id="UP000886998">
    <property type="component" value="Unassembled WGS sequence"/>
</dbReference>
<comment type="caution">
    <text evidence="4">The sequence shown here is derived from an EMBL/GenBank/DDBJ whole genome shotgun (WGS) entry which is preliminary data.</text>
</comment>
<evidence type="ECO:0000313" key="5">
    <source>
        <dbReference type="Proteomes" id="UP000886998"/>
    </source>
</evidence>
<dbReference type="GO" id="GO:0035493">
    <property type="term" value="P:SNARE complex assembly"/>
    <property type="evidence" value="ECO:0007669"/>
    <property type="project" value="TreeGrafter"/>
</dbReference>
<organism evidence="4 5">
    <name type="scientific">Trichonephila inaurata madagascariensis</name>
    <dbReference type="NCBI Taxonomy" id="2747483"/>
    <lineage>
        <taxon>Eukaryota</taxon>
        <taxon>Metazoa</taxon>
        <taxon>Ecdysozoa</taxon>
        <taxon>Arthropoda</taxon>
        <taxon>Chelicerata</taxon>
        <taxon>Arachnida</taxon>
        <taxon>Araneae</taxon>
        <taxon>Araneomorphae</taxon>
        <taxon>Entelegynae</taxon>
        <taxon>Araneoidea</taxon>
        <taxon>Nephilidae</taxon>
        <taxon>Trichonephila</taxon>
        <taxon>Trichonephila inaurata</taxon>
    </lineage>
</organism>
<dbReference type="PANTHER" id="PTHR15157">
    <property type="entry name" value="UV RADIATION RESISTANCE-ASSOCIATED GENE PROTEIN"/>
    <property type="match status" value="1"/>
</dbReference>
<feature type="region of interest" description="Disordered" evidence="3">
    <location>
        <begin position="513"/>
        <end position="541"/>
    </location>
</feature>
<evidence type="ECO:0000256" key="2">
    <source>
        <dbReference type="SAM" id="Coils"/>
    </source>
</evidence>
<dbReference type="GO" id="GO:0005768">
    <property type="term" value="C:endosome"/>
    <property type="evidence" value="ECO:0007669"/>
    <property type="project" value="TreeGrafter"/>
</dbReference>
<feature type="coiled-coil region" evidence="2">
    <location>
        <begin position="194"/>
        <end position="284"/>
    </location>
</feature>
<dbReference type="EMBL" id="BMAV01012081">
    <property type="protein sequence ID" value="GFY58449.1"/>
    <property type="molecule type" value="Genomic_DNA"/>
</dbReference>
<sequence>MAVSEYHLDTRIRRRHIPLVTQQRRLRHLRSISARNITAHNKETSKELNVTFTLHTKLDSPAFYTSEVISDALNPSWKDFESSNFPEYVDTASPYVIVRVWDFKEENQLLLEWVVFFAGLVYVGEQIPKEGKNFKPNTLIFGMSEGYYGCNDSYQVSSKIYTTGNANDTSVKKTLDADASGLRTSYTLNTLSRIKTVDRAIKQTEASVQRLKNSISDKLQSSQELHATQAELELLRIKISVLKTELQFQHKNSSSLEAELEEYKDELTRKRTEINRKIAEQKKLVEMCCEMSKLHNEYREALLKMEAQLNYRRKELITELCSIYPIIELPDGKGFSIHNAHLPNSENLLEKGDQMSAVALGYVCHIVLMLSQFLNVPLRYPIHYFGSNSTIIDHISSSLPDKTREFQLFVKNKERRCFEYGVFLLNKNIAQLRIHCRLSTRDLSATLPNLHSLIEQKFITVKDLHVGVLHKDLKPSLQMVQNGVSDHLQPPIHFFKTSSSQLDILRKELEAMMPSSGGTSDNLEVPVENKDGSSTARCDSLDRGLDRKTLEEVDGSVSTNNSIQVNLLKQTSHHSSSPNLITSLPMHDQLTMVQKDSKDGNQTKEKKSKKRPVVLNDSIFYIPAMQQENGLKENDTRPEEKQEGIDREVVNDDFSADLSLRTEQLASRKSSFQMQKLRSSSTEEEQTPPV</sequence>
<feature type="region of interest" description="Disordered" evidence="3">
    <location>
        <begin position="596"/>
        <end position="690"/>
    </location>
</feature>
<reference evidence="4" key="1">
    <citation type="submission" date="2020-08" db="EMBL/GenBank/DDBJ databases">
        <title>Multicomponent nature underlies the extraordinary mechanical properties of spider dragline silk.</title>
        <authorList>
            <person name="Kono N."/>
            <person name="Nakamura H."/>
            <person name="Mori M."/>
            <person name="Yoshida Y."/>
            <person name="Ohtoshi R."/>
            <person name="Malay A.D."/>
            <person name="Moran D.A.P."/>
            <person name="Tomita M."/>
            <person name="Numata K."/>
            <person name="Arakawa K."/>
        </authorList>
    </citation>
    <scope>NUCLEOTIDE SEQUENCE</scope>
</reference>
<dbReference type="GO" id="GO:0000149">
    <property type="term" value="F:SNARE binding"/>
    <property type="evidence" value="ECO:0007669"/>
    <property type="project" value="TreeGrafter"/>
</dbReference>
<proteinExistence type="predicted"/>
<protein>
    <submittedName>
        <fullName evidence="4">UV radiation resistance-associated protein</fullName>
    </submittedName>
</protein>
<evidence type="ECO:0000256" key="1">
    <source>
        <dbReference type="ARBA" id="ARBA00023054"/>
    </source>
</evidence>
<evidence type="ECO:0000256" key="3">
    <source>
        <dbReference type="SAM" id="MobiDB-lite"/>
    </source>
</evidence>
<gene>
    <name evidence="4" type="primary">Uvrag</name>
    <name evidence="4" type="ORF">TNIN_48851</name>
</gene>